<dbReference type="EMBL" id="JANBVO010000008">
    <property type="protein sequence ID" value="KAJ9150357.1"/>
    <property type="molecule type" value="Genomic_DNA"/>
</dbReference>
<proteinExistence type="predicted"/>
<comment type="caution">
    <text evidence="2">The sequence shown here is derived from an EMBL/GenBank/DDBJ whole genome shotgun (WGS) entry which is preliminary data.</text>
</comment>
<evidence type="ECO:0000313" key="3">
    <source>
        <dbReference type="Proteomes" id="UP001174694"/>
    </source>
</evidence>
<accession>A0AA38RKH1</accession>
<evidence type="ECO:0000313" key="2">
    <source>
        <dbReference type="EMBL" id="KAJ9150357.1"/>
    </source>
</evidence>
<evidence type="ECO:0000256" key="1">
    <source>
        <dbReference type="SAM" id="MobiDB-lite"/>
    </source>
</evidence>
<sequence>MSSNLVGGVNEVYHTSGHDFLTLPAQRRTIEMAGAWWEGEIQLLETRKSAVDKEKQALHEGAMLWQEVVELVSEFEASFSRQIKQRESAPVKIEDTAIAYEDVLPMQLEKIRMVARELGDKLAVAEQKRWNLLICAIGAELEAFQAAECLTRNMMDASEIQIQHDGSPSGEVRRQEDQTMPATDEAGDGVLGVYDQGGGESDIPVPARLVLSGESAHSNPAGQLQQSHRDAEREDSENDVPPEFLAEHHEDE</sequence>
<dbReference type="Proteomes" id="UP001174694">
    <property type="component" value="Unassembled WGS sequence"/>
</dbReference>
<feature type="compositionally biased region" description="Polar residues" evidence="1">
    <location>
        <begin position="215"/>
        <end position="226"/>
    </location>
</feature>
<name>A0AA38RKH1_9PEZI</name>
<organism evidence="2 3">
    <name type="scientific">Pleurostoma richardsiae</name>
    <dbReference type="NCBI Taxonomy" id="41990"/>
    <lineage>
        <taxon>Eukaryota</taxon>
        <taxon>Fungi</taxon>
        <taxon>Dikarya</taxon>
        <taxon>Ascomycota</taxon>
        <taxon>Pezizomycotina</taxon>
        <taxon>Sordariomycetes</taxon>
        <taxon>Sordariomycetidae</taxon>
        <taxon>Calosphaeriales</taxon>
        <taxon>Pleurostomataceae</taxon>
        <taxon>Pleurostoma</taxon>
    </lineage>
</organism>
<reference evidence="2" key="1">
    <citation type="submission" date="2022-07" db="EMBL/GenBank/DDBJ databases">
        <title>Fungi with potential for degradation of polypropylene.</title>
        <authorList>
            <person name="Gostincar C."/>
        </authorList>
    </citation>
    <scope>NUCLEOTIDE SEQUENCE</scope>
    <source>
        <strain evidence="2">EXF-13308</strain>
    </source>
</reference>
<keyword evidence="3" id="KW-1185">Reference proteome</keyword>
<feature type="region of interest" description="Disordered" evidence="1">
    <location>
        <begin position="164"/>
        <end position="252"/>
    </location>
</feature>
<dbReference type="AlphaFoldDB" id="A0AA38RKH1"/>
<gene>
    <name evidence="2" type="ORF">NKR23_g3832</name>
</gene>
<protein>
    <submittedName>
        <fullName evidence="2">Uncharacterized protein</fullName>
    </submittedName>
</protein>